<dbReference type="InterPro" id="IPR024079">
    <property type="entry name" value="MetalloPept_cat_dom_sf"/>
</dbReference>
<dbReference type="InterPro" id="IPR013858">
    <property type="entry name" value="Peptidase_M10B_C"/>
</dbReference>
<dbReference type="AlphaFoldDB" id="A0A3M3XQQ7"/>
<keyword evidence="6" id="KW-0106">Calcium</keyword>
<dbReference type="GO" id="GO:0005615">
    <property type="term" value="C:extracellular space"/>
    <property type="evidence" value="ECO:0007669"/>
    <property type="project" value="InterPro"/>
</dbReference>
<dbReference type="SMART" id="SM00235">
    <property type="entry name" value="ZnMc"/>
    <property type="match status" value="1"/>
</dbReference>
<name>A0A3M3XQQ7_PSEFL</name>
<dbReference type="SUPFAM" id="SSF51120">
    <property type="entry name" value="beta-Roll"/>
    <property type="match status" value="2"/>
</dbReference>
<evidence type="ECO:0000313" key="8">
    <source>
        <dbReference type="EMBL" id="SQF88840.1"/>
    </source>
</evidence>
<dbReference type="Pfam" id="PF08548">
    <property type="entry name" value="Peptidase_M10_C"/>
    <property type="match status" value="2"/>
</dbReference>
<dbReference type="EMBL" id="LS483372">
    <property type="protein sequence ID" value="SQF88840.1"/>
    <property type="molecule type" value="Genomic_DNA"/>
</dbReference>
<evidence type="ECO:0000256" key="3">
    <source>
        <dbReference type="ARBA" id="ARBA00009490"/>
    </source>
</evidence>
<proteinExistence type="inferred from homology"/>
<dbReference type="Gene3D" id="3.40.390.10">
    <property type="entry name" value="Collagenase (Catalytic Domain)"/>
    <property type="match status" value="1"/>
</dbReference>
<evidence type="ECO:0000256" key="2">
    <source>
        <dbReference type="ARBA" id="ARBA00004613"/>
    </source>
</evidence>
<organism evidence="8 9">
    <name type="scientific">Pseudomonas fluorescens</name>
    <dbReference type="NCBI Taxonomy" id="294"/>
    <lineage>
        <taxon>Bacteria</taxon>
        <taxon>Pseudomonadati</taxon>
        <taxon>Pseudomonadota</taxon>
        <taxon>Gammaproteobacteria</taxon>
        <taxon>Pseudomonadales</taxon>
        <taxon>Pseudomonadaceae</taxon>
        <taxon>Pseudomonas</taxon>
    </lineage>
</organism>
<comment type="subcellular location">
    <subcellularLocation>
        <location evidence="2">Secreted</location>
    </subcellularLocation>
</comment>
<dbReference type="GO" id="GO:0006508">
    <property type="term" value="P:proteolysis"/>
    <property type="evidence" value="ECO:0007669"/>
    <property type="project" value="InterPro"/>
</dbReference>
<reference evidence="8 9" key="1">
    <citation type="submission" date="2018-06" db="EMBL/GenBank/DDBJ databases">
        <authorList>
            <consortium name="Pathogen Informatics"/>
            <person name="Doyle S."/>
        </authorList>
    </citation>
    <scope>NUCLEOTIDE SEQUENCE [LARGE SCALE GENOMIC DNA]</scope>
    <source>
        <strain evidence="8 9">NCTC10038</strain>
    </source>
</reference>
<protein>
    <submittedName>
        <fullName evidence="8">Alkaline metalloproteinase, AprA family</fullName>
        <ecNumber evidence="8">3.4.24.-</ecNumber>
        <ecNumber evidence="8">3.4.24.40</ecNumber>
    </submittedName>
</protein>
<comment type="similarity">
    <text evidence="3">Belongs to the peptidase M10B family.</text>
</comment>
<accession>A0A3M3XQQ7</accession>
<keyword evidence="8" id="KW-0378">Hydrolase</keyword>
<evidence type="ECO:0000313" key="9">
    <source>
        <dbReference type="Proteomes" id="UP000248640"/>
    </source>
</evidence>
<evidence type="ECO:0000256" key="1">
    <source>
        <dbReference type="ARBA" id="ARBA00001913"/>
    </source>
</evidence>
<evidence type="ECO:0000256" key="5">
    <source>
        <dbReference type="ARBA" id="ARBA00022737"/>
    </source>
</evidence>
<dbReference type="GO" id="GO:0008270">
    <property type="term" value="F:zinc ion binding"/>
    <property type="evidence" value="ECO:0007669"/>
    <property type="project" value="InterPro"/>
</dbReference>
<feature type="compositionally biased region" description="Basic and acidic residues" evidence="7">
    <location>
        <begin position="94"/>
        <end position="103"/>
    </location>
</feature>
<keyword evidence="4" id="KW-0964">Secreted</keyword>
<dbReference type="GeneID" id="61636219"/>
<dbReference type="SUPFAM" id="SSF55486">
    <property type="entry name" value="Metalloproteases ('zincins'), catalytic domain"/>
    <property type="match status" value="1"/>
</dbReference>
<dbReference type="GO" id="GO:0008237">
    <property type="term" value="F:metallopeptidase activity"/>
    <property type="evidence" value="ECO:0007669"/>
    <property type="project" value="InterPro"/>
</dbReference>
<dbReference type="InterPro" id="IPR034033">
    <property type="entry name" value="Serralysin-like"/>
</dbReference>
<dbReference type="Gene3D" id="2.150.10.10">
    <property type="entry name" value="Serralysin-like metalloprotease, C-terminal"/>
    <property type="match status" value="2"/>
</dbReference>
<dbReference type="Pfam" id="PF00353">
    <property type="entry name" value="HemolysinCabind"/>
    <property type="match status" value="1"/>
</dbReference>
<keyword evidence="5" id="KW-0677">Repeat</keyword>
<dbReference type="InterPro" id="IPR006026">
    <property type="entry name" value="Peptidase_Metallo"/>
</dbReference>
<evidence type="ECO:0000256" key="6">
    <source>
        <dbReference type="ARBA" id="ARBA00022837"/>
    </source>
</evidence>
<dbReference type="EC" id="3.4.24.40" evidence="8"/>
<dbReference type="RefSeq" id="WP_232005439.1">
    <property type="nucleotide sequence ID" value="NZ_CBCRXZ010000014.1"/>
</dbReference>
<dbReference type="InterPro" id="IPR011049">
    <property type="entry name" value="Serralysin-like_metalloprot_C"/>
</dbReference>
<evidence type="ECO:0000256" key="4">
    <source>
        <dbReference type="ARBA" id="ARBA00022525"/>
    </source>
</evidence>
<dbReference type="GO" id="GO:0005509">
    <property type="term" value="F:calcium ion binding"/>
    <property type="evidence" value="ECO:0007669"/>
    <property type="project" value="InterPro"/>
</dbReference>
<dbReference type="InterPro" id="IPR001343">
    <property type="entry name" value="Hemolysn_Ca-bd"/>
</dbReference>
<evidence type="ECO:0000256" key="7">
    <source>
        <dbReference type="SAM" id="MobiDB-lite"/>
    </source>
</evidence>
<comment type="cofactor">
    <cofactor evidence="1">
        <name>Ca(2+)</name>
        <dbReference type="ChEBI" id="CHEBI:29108"/>
    </cofactor>
</comment>
<dbReference type="CDD" id="cd04277">
    <property type="entry name" value="ZnMc_serralysin_like"/>
    <property type="match status" value="1"/>
</dbReference>
<dbReference type="Proteomes" id="UP000248640">
    <property type="component" value="Chromosome 1"/>
</dbReference>
<gene>
    <name evidence="8" type="primary">prtC_2</name>
    <name evidence="8" type="ORF">NCTC10038_00201</name>
</gene>
<sequence length="647" mass="70716">MRLDFRPSLFQQPNPTEHFLPPILKPVAQQTFNYSIFRPFLQPFLQHPFVRIFIHPIIQPPFVRPVIQPPTRPPINPITTTAPTPSEPLTTRNWDGKDPTLRPDDPYVASLNKRSFDARQASDNLTREGAKWDDLNGDGRTSVAYSFNTGFGQFDERQKAQARLAMQAWSDVSNLAFEENGPRREGKMSFGISNTESVASGYYPSNHPYGGSTWYNPNRVTRQTLLHETGHALGLSHGGNYNGSLHTSQWNHAQDSKAHTVMSYFWADKSGKTHGGNTPVAPMMDDISAIQKLYGVNRQIRQENTTYGFNSNSQRDYYTLNSNRDNAVFCVWDGGGIDTLDVSGYGSNQTINLKAGSFSDVGGLKGNVSIARGVTLENAIGGSGNDALIGNEADNRLTGGAGGDRLRGGGGADTFVYNRASDSTPDNPDVLMDFISGTDKIDVSRAMKHANVASLAFVSEMTGKAGDAVLIHDASGNKGSVAIDLTGDGKADLLIRTHGQVKPGDIVQSAGAVTLDTQADTPSNRATLTPPRHHRSSTYTYEKASDSTYHNADLLQDFVSGQDKIDLTGLINNTGVHLQLVERYTGRIGDTLVKFNAYSGRYFVGVDLTGNRRTDFLIKSTQRIKPEDVIGVPKRPNARANAFSRAR</sequence>
<dbReference type="EC" id="3.4.24.-" evidence="8"/>
<dbReference type="PRINTS" id="PR00313">
    <property type="entry name" value="CABNDNGRPT"/>
</dbReference>
<feature type="region of interest" description="Disordered" evidence="7">
    <location>
        <begin position="76"/>
        <end position="103"/>
    </location>
</feature>